<dbReference type="AlphaFoldDB" id="A0A2H6K8P2"/>
<organism evidence="1 2">
    <name type="scientific">Babesia ovata</name>
    <dbReference type="NCBI Taxonomy" id="189622"/>
    <lineage>
        <taxon>Eukaryota</taxon>
        <taxon>Sar</taxon>
        <taxon>Alveolata</taxon>
        <taxon>Apicomplexa</taxon>
        <taxon>Aconoidasida</taxon>
        <taxon>Piroplasmida</taxon>
        <taxon>Babesiidae</taxon>
        <taxon>Babesia</taxon>
    </lineage>
</organism>
<reference evidence="1 2" key="1">
    <citation type="journal article" date="2017" name="BMC Genomics">
        <title>Whole-genome assembly of Babesia ovata and comparative genomics between closely related pathogens.</title>
        <authorList>
            <person name="Yamagishi J."/>
            <person name="Asada M."/>
            <person name="Hakimi H."/>
            <person name="Tanaka T.Q."/>
            <person name="Sugimoto C."/>
            <person name="Kawazu S."/>
        </authorList>
    </citation>
    <scope>NUCLEOTIDE SEQUENCE [LARGE SCALE GENOMIC DNA]</scope>
    <source>
        <strain evidence="1 2">Miyake</strain>
    </source>
</reference>
<proteinExistence type="predicted"/>
<evidence type="ECO:0000313" key="2">
    <source>
        <dbReference type="Proteomes" id="UP000236319"/>
    </source>
</evidence>
<sequence length="99" mass="10879">MRRFEFLVQIPGCLHGFVQFLCDACTAVLAHPVVGKQNRINLLPNLVGRGAESDEGEFGDELEIVVGGTIVSLVHNLLGKRLNSFLKFVIQLLDEFIAA</sequence>
<dbReference type="RefSeq" id="XP_028865593.1">
    <property type="nucleotide sequence ID" value="XM_029009760.1"/>
</dbReference>
<protein>
    <submittedName>
        <fullName evidence="1">Uroporphyrinogen decarboxylase, putative</fullName>
    </submittedName>
</protein>
<dbReference type="GeneID" id="39873120"/>
<dbReference type="VEuPathDB" id="PiroplasmaDB:BOVATA_008430"/>
<keyword evidence="2" id="KW-1185">Reference proteome</keyword>
<comment type="caution">
    <text evidence="1">The sequence shown here is derived from an EMBL/GenBank/DDBJ whole genome shotgun (WGS) entry which is preliminary data.</text>
</comment>
<dbReference type="EMBL" id="BDSA01000001">
    <property type="protein sequence ID" value="GBE59350.1"/>
    <property type="molecule type" value="Genomic_DNA"/>
</dbReference>
<evidence type="ECO:0000313" key="1">
    <source>
        <dbReference type="EMBL" id="GBE59350.1"/>
    </source>
</evidence>
<dbReference type="Proteomes" id="UP000236319">
    <property type="component" value="Unassembled WGS sequence"/>
</dbReference>
<accession>A0A2H6K8P2</accession>
<name>A0A2H6K8P2_9APIC</name>
<gene>
    <name evidence="1" type="ORF">BOVATA_008430</name>
</gene>